<dbReference type="InterPro" id="IPR003439">
    <property type="entry name" value="ABC_transporter-like_ATP-bd"/>
</dbReference>
<feature type="domain" description="ABC transporter" evidence="4">
    <location>
        <begin position="7"/>
        <end position="257"/>
    </location>
</feature>
<dbReference type="FunFam" id="3.40.50.300:FF:000133">
    <property type="entry name" value="Spermidine/putrescine import ATP-binding protein PotA"/>
    <property type="match status" value="1"/>
</dbReference>
<proteinExistence type="predicted"/>
<keyword evidence="3 5" id="KW-0067">ATP-binding</keyword>
<dbReference type="InterPro" id="IPR013611">
    <property type="entry name" value="Transp-assoc_OB_typ2"/>
</dbReference>
<gene>
    <name evidence="5" type="primary">potA_2</name>
    <name evidence="5" type="ORF">NCTC10138_01025</name>
</gene>
<dbReference type="EMBL" id="LR215048">
    <property type="protein sequence ID" value="VEU80646.1"/>
    <property type="molecule type" value="Genomic_DNA"/>
</dbReference>
<dbReference type="GO" id="GO:0016887">
    <property type="term" value="F:ATP hydrolysis activity"/>
    <property type="evidence" value="ECO:0007669"/>
    <property type="project" value="InterPro"/>
</dbReference>
<dbReference type="STRING" id="1278311.GCA_000428705_00366"/>
<dbReference type="GO" id="GO:0005524">
    <property type="term" value="F:ATP binding"/>
    <property type="evidence" value="ECO:0007669"/>
    <property type="project" value="UniProtKB-KW"/>
</dbReference>
<dbReference type="SUPFAM" id="SSF50331">
    <property type="entry name" value="MOP-like"/>
    <property type="match status" value="1"/>
</dbReference>
<accession>A0A449BDX7</accession>
<keyword evidence="2" id="KW-0547">Nucleotide-binding</keyword>
<dbReference type="EC" id="3.6.3.31" evidence="5"/>
<keyword evidence="6" id="KW-1185">Reference proteome</keyword>
<dbReference type="InterPro" id="IPR017871">
    <property type="entry name" value="ABC_transporter-like_CS"/>
</dbReference>
<dbReference type="PANTHER" id="PTHR42781:SF4">
    <property type="entry name" value="SPERMIDINE_PUTRESCINE IMPORT ATP-BINDING PROTEIN POTA"/>
    <property type="match status" value="1"/>
</dbReference>
<keyword evidence="1" id="KW-0813">Transport</keyword>
<evidence type="ECO:0000256" key="2">
    <source>
        <dbReference type="ARBA" id="ARBA00022741"/>
    </source>
</evidence>
<evidence type="ECO:0000256" key="1">
    <source>
        <dbReference type="ARBA" id="ARBA00022448"/>
    </source>
</evidence>
<dbReference type="Pfam" id="PF00005">
    <property type="entry name" value="ABC_tran"/>
    <property type="match status" value="1"/>
</dbReference>
<dbReference type="InterPro" id="IPR003593">
    <property type="entry name" value="AAA+_ATPase"/>
</dbReference>
<dbReference type="Gene3D" id="3.40.50.300">
    <property type="entry name" value="P-loop containing nucleotide triphosphate hydrolases"/>
    <property type="match status" value="1"/>
</dbReference>
<dbReference type="Pfam" id="PF08402">
    <property type="entry name" value="TOBE_2"/>
    <property type="match status" value="1"/>
</dbReference>
<dbReference type="SUPFAM" id="SSF52540">
    <property type="entry name" value="P-loop containing nucleoside triphosphate hydrolases"/>
    <property type="match status" value="1"/>
</dbReference>
<dbReference type="GO" id="GO:0043190">
    <property type="term" value="C:ATP-binding cassette (ABC) transporter complex"/>
    <property type="evidence" value="ECO:0007669"/>
    <property type="project" value="InterPro"/>
</dbReference>
<organism evidence="5 6">
    <name type="scientific">Haploplasma axanthum</name>
    <name type="common">Acholeplasma axanthum</name>
    <dbReference type="NCBI Taxonomy" id="29552"/>
    <lineage>
        <taxon>Bacteria</taxon>
        <taxon>Bacillati</taxon>
        <taxon>Mycoplasmatota</taxon>
        <taxon>Mollicutes</taxon>
        <taxon>Acholeplasmatales</taxon>
        <taxon>Acholeplasmataceae</taxon>
        <taxon>Haploplasma</taxon>
    </lineage>
</organism>
<dbReference type="GO" id="GO:0022857">
    <property type="term" value="F:transmembrane transporter activity"/>
    <property type="evidence" value="ECO:0007669"/>
    <property type="project" value="InterPro"/>
</dbReference>
<dbReference type="AlphaFoldDB" id="A0A449BDX7"/>
<dbReference type="OrthoDB" id="9802264at2"/>
<dbReference type="PANTHER" id="PTHR42781">
    <property type="entry name" value="SPERMIDINE/PUTRESCINE IMPORT ATP-BINDING PROTEIN POTA"/>
    <property type="match status" value="1"/>
</dbReference>
<dbReference type="InterPro" id="IPR050093">
    <property type="entry name" value="ABC_SmlMolc_Importer"/>
</dbReference>
<dbReference type="PROSITE" id="PS00211">
    <property type="entry name" value="ABC_TRANSPORTER_1"/>
    <property type="match status" value="1"/>
</dbReference>
<dbReference type="InterPro" id="IPR012340">
    <property type="entry name" value="NA-bd_OB-fold"/>
</dbReference>
<dbReference type="KEGG" id="aaxa:NCTC10138_01025"/>
<dbReference type="InterPro" id="IPR027417">
    <property type="entry name" value="P-loop_NTPase"/>
</dbReference>
<reference evidence="5 6" key="1">
    <citation type="submission" date="2019-01" db="EMBL/GenBank/DDBJ databases">
        <authorList>
            <consortium name="Pathogen Informatics"/>
        </authorList>
    </citation>
    <scope>NUCLEOTIDE SEQUENCE [LARGE SCALE GENOMIC DNA]</scope>
    <source>
        <strain evidence="5 6">NCTC10138</strain>
    </source>
</reference>
<evidence type="ECO:0000313" key="6">
    <source>
        <dbReference type="Proteomes" id="UP000289841"/>
    </source>
</evidence>
<dbReference type="Gene3D" id="2.40.50.140">
    <property type="entry name" value="Nucleic acid-binding proteins"/>
    <property type="match status" value="1"/>
</dbReference>
<dbReference type="RefSeq" id="WP_026390063.1">
    <property type="nucleotide sequence ID" value="NZ_LR215048.1"/>
</dbReference>
<protein>
    <submittedName>
        <fullName evidence="5">Multiple sugar ABC transporter ATP-binding protein</fullName>
        <ecNumber evidence="5">3.6.3.31</ecNumber>
    </submittedName>
</protein>
<keyword evidence="5" id="KW-0378">Hydrolase</keyword>
<dbReference type="Gene3D" id="2.40.50.100">
    <property type="match status" value="1"/>
</dbReference>
<sequence>MEQKVIIELLNVTKQFDEEIIVDNLNLKIYENEFLTLLGPSGCGKTTTLRMIGGFEEANNGQIIIEGKDFSDLPPYARPINTVFQKYALFPHLNVIENVSFGLRNRSIEYLTKFYGLEETSKKELKKTLNELIQKSALEALELVNLKGYENRKINHLSGGQQQRVALARAIVNKPKILLLDEPLAALDLKLRQKMQYELKEMQKKLGMTFIFVTHDQEEAMTMSDRIAVMDKGVIVQLGTPKSIYNEPVNRYVATFIGESNIIPAKYLKKDLVRFLNVDFECMGYTFKNNEKVNVVIRPEDFDVVDLDKAKLTGTVLSTMFKGVHNELIVEVKDVKLKVNTYENYVVGEPIGLKVDPYEIHIMKVETNE</sequence>
<dbReference type="InterPro" id="IPR008995">
    <property type="entry name" value="Mo/tungstate-bd_C_term_dom"/>
</dbReference>
<evidence type="ECO:0000259" key="4">
    <source>
        <dbReference type="PROSITE" id="PS50893"/>
    </source>
</evidence>
<dbReference type="SMART" id="SM00382">
    <property type="entry name" value="AAA"/>
    <property type="match status" value="1"/>
</dbReference>
<dbReference type="Proteomes" id="UP000289841">
    <property type="component" value="Chromosome"/>
</dbReference>
<evidence type="ECO:0000313" key="5">
    <source>
        <dbReference type="EMBL" id="VEU80646.1"/>
    </source>
</evidence>
<name>A0A449BDX7_HAPAX</name>
<dbReference type="PROSITE" id="PS50893">
    <property type="entry name" value="ABC_TRANSPORTER_2"/>
    <property type="match status" value="1"/>
</dbReference>
<evidence type="ECO:0000256" key="3">
    <source>
        <dbReference type="ARBA" id="ARBA00022840"/>
    </source>
</evidence>